<sequence>MSGEDTSFIPLLPTGFILLPSPPPSSISSPDDVNIDVSAASGCLLTIGVQVLVSSVPSAKLNLSNVTAINNHISNAVQQISAALGNGGGGGNVEADASVETER</sequence>
<dbReference type="OMA" id="NGLICKT"/>
<feature type="domain" description="HD-Zip IV C-terminal" evidence="2">
    <location>
        <begin position="1"/>
        <end position="84"/>
    </location>
</feature>
<dbReference type="Pfam" id="PF25797">
    <property type="entry name" value="PDF2_C"/>
    <property type="match status" value="1"/>
</dbReference>
<evidence type="ECO:0000313" key="4">
    <source>
        <dbReference type="Proteomes" id="UP000243459"/>
    </source>
</evidence>
<keyword evidence="4" id="KW-1185">Reference proteome</keyword>
<protein>
    <recommendedName>
        <fullName evidence="2">HD-Zip IV C-terminal domain-containing protein</fullName>
    </recommendedName>
</protein>
<dbReference type="EMBL" id="CM007384">
    <property type="protein sequence ID" value="ONK71939.1"/>
    <property type="molecule type" value="Genomic_DNA"/>
</dbReference>
<dbReference type="PANTHER" id="PTHR45654:SF11">
    <property type="entry name" value="HOMEOBOX-LEUCINE ZIPPER PROTEIN HDG5"/>
    <property type="match status" value="1"/>
</dbReference>
<proteinExistence type="predicted"/>
<gene>
    <name evidence="3" type="ORF">A4U43_C04F13960</name>
</gene>
<organism evidence="3 4">
    <name type="scientific">Asparagus officinalis</name>
    <name type="common">Garden asparagus</name>
    <dbReference type="NCBI Taxonomy" id="4686"/>
    <lineage>
        <taxon>Eukaryota</taxon>
        <taxon>Viridiplantae</taxon>
        <taxon>Streptophyta</taxon>
        <taxon>Embryophyta</taxon>
        <taxon>Tracheophyta</taxon>
        <taxon>Spermatophyta</taxon>
        <taxon>Magnoliopsida</taxon>
        <taxon>Liliopsida</taxon>
        <taxon>Asparagales</taxon>
        <taxon>Asparagaceae</taxon>
        <taxon>Asparagoideae</taxon>
        <taxon>Asparagus</taxon>
    </lineage>
</organism>
<evidence type="ECO:0000256" key="1">
    <source>
        <dbReference type="SAM" id="MobiDB-lite"/>
    </source>
</evidence>
<evidence type="ECO:0000259" key="2">
    <source>
        <dbReference type="Pfam" id="PF25797"/>
    </source>
</evidence>
<dbReference type="Proteomes" id="UP000243459">
    <property type="component" value="Chromosome 4"/>
</dbReference>
<dbReference type="InterPro" id="IPR057993">
    <property type="entry name" value="HD-Zip_IV_C"/>
</dbReference>
<reference evidence="4" key="1">
    <citation type="journal article" date="2017" name="Nat. Commun.">
        <title>The asparagus genome sheds light on the origin and evolution of a young Y chromosome.</title>
        <authorList>
            <person name="Harkess A."/>
            <person name="Zhou J."/>
            <person name="Xu C."/>
            <person name="Bowers J.E."/>
            <person name="Van der Hulst R."/>
            <person name="Ayyampalayam S."/>
            <person name="Mercati F."/>
            <person name="Riccardi P."/>
            <person name="McKain M.R."/>
            <person name="Kakrana A."/>
            <person name="Tang H."/>
            <person name="Ray J."/>
            <person name="Groenendijk J."/>
            <person name="Arikit S."/>
            <person name="Mathioni S.M."/>
            <person name="Nakano M."/>
            <person name="Shan H."/>
            <person name="Telgmann-Rauber A."/>
            <person name="Kanno A."/>
            <person name="Yue Z."/>
            <person name="Chen H."/>
            <person name="Li W."/>
            <person name="Chen Y."/>
            <person name="Xu X."/>
            <person name="Zhang Y."/>
            <person name="Luo S."/>
            <person name="Chen H."/>
            <person name="Gao J."/>
            <person name="Mao Z."/>
            <person name="Pires J.C."/>
            <person name="Luo M."/>
            <person name="Kudrna D."/>
            <person name="Wing R.A."/>
            <person name="Meyers B.C."/>
            <person name="Yi K."/>
            <person name="Kong H."/>
            <person name="Lavrijsen P."/>
            <person name="Sunseri F."/>
            <person name="Falavigna A."/>
            <person name="Ye Y."/>
            <person name="Leebens-Mack J.H."/>
            <person name="Chen G."/>
        </authorList>
    </citation>
    <scope>NUCLEOTIDE SEQUENCE [LARGE SCALE GENOMIC DNA]</scope>
    <source>
        <strain evidence="4">cv. DH0086</strain>
    </source>
</reference>
<name>A0A5P1F5D8_ASPOF</name>
<accession>A0A5P1F5D8</accession>
<dbReference type="InterPro" id="IPR042160">
    <property type="entry name" value="HD-Zip_IV"/>
</dbReference>
<dbReference type="Gramene" id="ONK71939">
    <property type="protein sequence ID" value="ONK71939"/>
    <property type="gene ID" value="A4U43_C04F13960"/>
</dbReference>
<dbReference type="PANTHER" id="PTHR45654">
    <property type="entry name" value="HOMEOBOX-LEUCINE ZIPPER PROTEIN MERISTEM L1"/>
    <property type="match status" value="1"/>
</dbReference>
<evidence type="ECO:0000313" key="3">
    <source>
        <dbReference type="EMBL" id="ONK71939.1"/>
    </source>
</evidence>
<feature type="region of interest" description="Disordered" evidence="1">
    <location>
        <begin position="84"/>
        <end position="103"/>
    </location>
</feature>
<dbReference type="AlphaFoldDB" id="A0A5P1F5D8"/>